<dbReference type="InterPro" id="IPR038877">
    <property type="entry name" value="THSD1"/>
</dbReference>
<keyword evidence="3" id="KW-0812">Transmembrane</keyword>
<gene>
    <name evidence="5" type="primary">LOC108632393</name>
</gene>
<reference evidence="5" key="1">
    <citation type="submission" date="2025-08" db="UniProtKB">
        <authorList>
            <consortium name="RefSeq"/>
        </authorList>
    </citation>
    <scope>IDENTIFICATION</scope>
    <source>
        <tissue evidence="5">Whole body</tissue>
    </source>
</reference>
<dbReference type="GO" id="GO:0071944">
    <property type="term" value="C:cell periphery"/>
    <property type="evidence" value="ECO:0007669"/>
    <property type="project" value="TreeGrafter"/>
</dbReference>
<feature type="compositionally biased region" description="Basic and acidic residues" evidence="2">
    <location>
        <begin position="807"/>
        <end position="818"/>
    </location>
</feature>
<accession>A0AAJ7WGE3</accession>
<evidence type="ECO:0000256" key="2">
    <source>
        <dbReference type="SAM" id="MobiDB-lite"/>
    </source>
</evidence>
<dbReference type="SMART" id="SM00209">
    <property type="entry name" value="TSP1"/>
    <property type="match status" value="1"/>
</dbReference>
<feature type="transmembrane region" description="Helical" evidence="3">
    <location>
        <begin position="649"/>
        <end position="671"/>
    </location>
</feature>
<feature type="region of interest" description="Disordered" evidence="2">
    <location>
        <begin position="868"/>
        <end position="902"/>
    </location>
</feature>
<keyword evidence="3" id="KW-0472">Membrane</keyword>
<dbReference type="PANTHER" id="PTHR16311:SF3">
    <property type="entry name" value="THROMBOSPONDIN TYPE-1 DOMAIN-CONTAINING PROTEIN 1"/>
    <property type="match status" value="1"/>
</dbReference>
<dbReference type="AlphaFoldDB" id="A0AAJ7WGE3"/>
<dbReference type="PROSITE" id="PS50092">
    <property type="entry name" value="TSP1"/>
    <property type="match status" value="1"/>
</dbReference>
<proteinExistence type="predicted"/>
<feature type="compositionally biased region" description="Low complexity" evidence="2">
    <location>
        <begin position="868"/>
        <end position="877"/>
    </location>
</feature>
<sequence length="1196" mass="134600">MSAQILNTDDELDMSLKFKWLFFGTLAIIHLEFDITRSMTEDEKEFAALRIDSPSSHVALSGDLTISIGKSNQTLEKTKYKHEFKEHQFYKNVSNEFFLLRVLYLLEDISELIGEIQLKRMPLGNETISITIPCGYFTRGGIYALRVEYKYKNSTVPVATHYQTSKILDVKWPLPTIFLEPKEISTYPNESVRATVKYDGLNCSPSGNVPVAVYILQLVYCGSTVTACYLQNTTYTQILYYEDIKDILSSKSILFRCELFGLPGTYAVRLRATSTNPTAPNTSVYFKVNWSEEYKLTVHARSIYPCEGSGGVPVLFEYPSCRLEGDRVRVYGRLKADVTSVASPSSLHYITESRSIPGKHSLTFDCDLFTEKFVEYCFIYVSQAATGAMGDVKISCIPTFPFQSDAAGWGPWSPWSACSSSCFGGIRNRYRFCDTPPPKYGAKFCQGKAIETEFCGKLFWEDSQNEWGGRIENPKCRGAILAATKPEIIAEIGSQCRCGCRVVLKEQSLRKILGANTQACPGRSFWLLQAETNFVIALHLDQLQFPCPGQYFRIRDGNSLNANLLVDVASDKMHRTVKTLISSGQNLLLEFFSDELTASGDACTGGFLAHAAVLDRKYLKKNGTSTVVPFETNTMNVGQEWILWKPAHLATALLLILMFIVSIFLTLQFVIKYRKYRIAEDLDNLSDVSELMPGPSKFLSTSTIISEVISMIETTTKVSRKESLSNAGEQYNSTETLTGYKDESVLSSSTLKLNNTIETSSDQTITSMKSNCDKLLSASSILVYNKPEVKYAYPVKLQKTEYDTSEEKASKINDEDMKNNSGNVSKVYHSNEKNYSERKVIRKIMYNQVSYLFTYCFLNVQETSSESVLSSPSTLASGKETKERRNREKLLQDPGSDFSLTNPDSELELDYYDYNVANASAVPGSYLGMDPAFLVWIPPIDTDDPLLGSKRNSVLALETEGAALTPSEYQRMKLSSFEDFGFELEQRNFVGNDISAIFRTKTFEKILPVQKLLEDSSIKVSTESISGILEHKQYCVISNRRRVRIGKDEESSEESNSSKSLLGSPINMLGNDENNKAFTSGTNKILQRDYSKQSSNQMKISNNQDEDSNMSYKYKELMKCTQSFTNVKDTVNIPMTELSGSPLKNFAQGRKLHCKDIDPLNIQNPDYGIETFCLKQGTIYDQNIRFVDDDDDEYID</sequence>
<dbReference type="SUPFAM" id="SSF82895">
    <property type="entry name" value="TSP-1 type 1 repeat"/>
    <property type="match status" value="1"/>
</dbReference>
<feature type="region of interest" description="Disordered" evidence="2">
    <location>
        <begin position="807"/>
        <end position="827"/>
    </location>
</feature>
<dbReference type="Gene3D" id="2.20.100.10">
    <property type="entry name" value="Thrombospondin type-1 (TSP1) repeat"/>
    <property type="match status" value="1"/>
</dbReference>
<dbReference type="InterPro" id="IPR035914">
    <property type="entry name" value="Sperma_CUB_dom_sf"/>
</dbReference>
<dbReference type="GeneID" id="108632393"/>
<dbReference type="CTD" id="40225"/>
<dbReference type="Proteomes" id="UP000694925">
    <property type="component" value="Unplaced"/>
</dbReference>
<dbReference type="FunFam" id="2.20.100.10:FF:000001">
    <property type="entry name" value="semaphorin-5A isoform X1"/>
    <property type="match status" value="1"/>
</dbReference>
<evidence type="ECO:0000313" key="4">
    <source>
        <dbReference type="Proteomes" id="UP000694925"/>
    </source>
</evidence>
<dbReference type="Pfam" id="PF00090">
    <property type="entry name" value="TSP_1"/>
    <property type="match status" value="1"/>
</dbReference>
<evidence type="ECO:0000256" key="1">
    <source>
        <dbReference type="ARBA" id="ARBA00023157"/>
    </source>
</evidence>
<dbReference type="InterPro" id="IPR000884">
    <property type="entry name" value="TSP1_rpt"/>
</dbReference>
<dbReference type="InterPro" id="IPR036383">
    <property type="entry name" value="TSP1_rpt_sf"/>
</dbReference>
<dbReference type="Gene3D" id="2.60.120.290">
    <property type="entry name" value="Spermadhesin, CUB domain"/>
    <property type="match status" value="1"/>
</dbReference>
<feature type="compositionally biased region" description="Basic and acidic residues" evidence="2">
    <location>
        <begin position="879"/>
        <end position="891"/>
    </location>
</feature>
<evidence type="ECO:0000256" key="3">
    <source>
        <dbReference type="SAM" id="Phobius"/>
    </source>
</evidence>
<dbReference type="SUPFAM" id="SSF49854">
    <property type="entry name" value="Spermadhesin, CUB domain"/>
    <property type="match status" value="1"/>
</dbReference>
<dbReference type="KEGG" id="ccal:108632393"/>
<name>A0AAJ7WGE3_9HYME</name>
<evidence type="ECO:0000313" key="5">
    <source>
        <dbReference type="RefSeq" id="XP_026675491.1"/>
    </source>
</evidence>
<keyword evidence="4" id="KW-1185">Reference proteome</keyword>
<organism evidence="4 5">
    <name type="scientific">Ceratina calcarata</name>
    <dbReference type="NCBI Taxonomy" id="156304"/>
    <lineage>
        <taxon>Eukaryota</taxon>
        <taxon>Metazoa</taxon>
        <taxon>Ecdysozoa</taxon>
        <taxon>Arthropoda</taxon>
        <taxon>Hexapoda</taxon>
        <taxon>Insecta</taxon>
        <taxon>Pterygota</taxon>
        <taxon>Neoptera</taxon>
        <taxon>Endopterygota</taxon>
        <taxon>Hymenoptera</taxon>
        <taxon>Apocrita</taxon>
        <taxon>Aculeata</taxon>
        <taxon>Apoidea</taxon>
        <taxon>Anthophila</taxon>
        <taxon>Apidae</taxon>
        <taxon>Ceratina</taxon>
        <taxon>Zadontomerus</taxon>
    </lineage>
</organism>
<dbReference type="RefSeq" id="XP_026675491.1">
    <property type="nucleotide sequence ID" value="XM_026819690.1"/>
</dbReference>
<keyword evidence="3" id="KW-1133">Transmembrane helix</keyword>
<keyword evidence="1" id="KW-1015">Disulfide bond</keyword>
<dbReference type="PANTHER" id="PTHR16311">
    <property type="entry name" value="THROMBOSPONDIN TYPE I DOMAIN-CONTAINING 1"/>
    <property type="match status" value="1"/>
</dbReference>
<protein>
    <submittedName>
        <fullName evidence="5">Uncharacterized protein LOC108632393 isoform X1</fullName>
    </submittedName>
</protein>
<feature type="region of interest" description="Disordered" evidence="2">
    <location>
        <begin position="1045"/>
        <end position="1067"/>
    </location>
</feature>